<feature type="transmembrane region" description="Helical" evidence="2">
    <location>
        <begin position="622"/>
        <end position="641"/>
    </location>
</feature>
<protein>
    <submittedName>
        <fullName evidence="3">Uncharacterized protein</fullName>
    </submittedName>
</protein>
<sequence>MSTAAATRATAAGTSCVVPDCLKWTQRRQESALGEAEAALLADPARCGDRFRLVLMSVIIPVNLCSPGAEAALGNRFHPGRYRGIAAVRQPDGGELAGVYRAPEQWFPRRLWRATGSLPDAGATCSADGTVFPDPGINLDSTLLERERRGGNGHWGEAEDCQASLRGTLRIADLAHRGHIDLRSVEVLRFTGQHRTDSMDFLVAQLALEAPHAQDLVAFRQSLRTGAPTAALRPPTGEVKPYARMAFDAGDGVAPRTLSASELLEYHVKVILLEHRHYDAATRKPDHAAIAAELLAAADPRGLHLPQELDLAPAGEAGGTSVIFAIRAGHTRVRSEARQENDASDRRRLYTTVAALPVPGRGLPACPIAEATDLSYADPAWTRARQWGLLLSTGADTSSALPPDTAEGAGRDSLELREGWADYVTGWGMTTIRTEPDSSRYGEPLRLAQTRDVDLAVLAMRQLYGLEYLAEAADALDATPAEGAAAVDPRHGDGGDPPDRAAGREIARAYAGLTRLNGMMLDYRKNLWFGHVPRRPVASAMLQAMQDRLDIPAQLAELTEDLTLRHEILSGLAGQQKAEAAQRKRDREERKRTRMERGLAVASLLVAVPSFTGAVLEPSPMNFAWTAGITLALALVVVILGRHGKLTCFFNRLLGISEPAAGADAAPGAAAPAAAGPGGRDRPAG</sequence>
<proteinExistence type="predicted"/>
<keyword evidence="2" id="KW-1133">Transmembrane helix</keyword>
<feature type="compositionally biased region" description="Low complexity" evidence="1">
    <location>
        <begin position="662"/>
        <end position="675"/>
    </location>
</feature>
<dbReference type="EMBL" id="CP009248">
    <property type="protein sequence ID" value="APT91183.1"/>
    <property type="molecule type" value="Genomic_DNA"/>
</dbReference>
<feature type="compositionally biased region" description="Basic and acidic residues" evidence="1">
    <location>
        <begin position="488"/>
        <end position="501"/>
    </location>
</feature>
<organism evidence="3 4">
    <name type="scientific">Corynebacterium sphenisci DSM 44792</name>
    <dbReference type="NCBI Taxonomy" id="1437874"/>
    <lineage>
        <taxon>Bacteria</taxon>
        <taxon>Bacillati</taxon>
        <taxon>Actinomycetota</taxon>
        <taxon>Actinomycetes</taxon>
        <taxon>Mycobacteriales</taxon>
        <taxon>Corynebacteriaceae</taxon>
        <taxon>Corynebacterium</taxon>
    </lineage>
</organism>
<dbReference type="KEGG" id="csph:CSPHI_09345"/>
<feature type="region of interest" description="Disordered" evidence="1">
    <location>
        <begin position="662"/>
        <end position="685"/>
    </location>
</feature>
<gene>
    <name evidence="3" type="ORF">CSPHI_09345</name>
</gene>
<keyword evidence="2" id="KW-0472">Membrane</keyword>
<name>A0A1L7CZG7_9CORY</name>
<dbReference type="Proteomes" id="UP000185469">
    <property type="component" value="Chromosome"/>
</dbReference>
<evidence type="ECO:0000313" key="4">
    <source>
        <dbReference type="Proteomes" id="UP000185469"/>
    </source>
</evidence>
<evidence type="ECO:0000313" key="3">
    <source>
        <dbReference type="EMBL" id="APT91183.1"/>
    </source>
</evidence>
<dbReference type="AlphaFoldDB" id="A0A1L7CZG7"/>
<accession>A0A1L7CZG7</accession>
<feature type="region of interest" description="Disordered" evidence="1">
    <location>
        <begin position="481"/>
        <end position="501"/>
    </location>
</feature>
<dbReference type="RefSeq" id="WP_075692689.1">
    <property type="nucleotide sequence ID" value="NZ_CP009248.1"/>
</dbReference>
<keyword evidence="2" id="KW-0812">Transmembrane</keyword>
<reference evidence="3 4" key="1">
    <citation type="submission" date="2014-08" db="EMBL/GenBank/DDBJ databases">
        <title>Complete genome sequence of Corynebacterium sphenisci CECT 5990(T) (=DSM 44792(T)), isolated from healthy wild penguins.</title>
        <authorList>
            <person name="Ruckert C."/>
            <person name="Albersmeier A."/>
            <person name="Winkler A."/>
            <person name="Kalinowski J."/>
        </authorList>
    </citation>
    <scope>NUCLEOTIDE SEQUENCE [LARGE SCALE GENOMIC DNA]</scope>
    <source>
        <strain evidence="3 4">DSM 44792</strain>
    </source>
</reference>
<evidence type="ECO:0000256" key="2">
    <source>
        <dbReference type="SAM" id="Phobius"/>
    </source>
</evidence>
<evidence type="ECO:0000256" key="1">
    <source>
        <dbReference type="SAM" id="MobiDB-lite"/>
    </source>
</evidence>
<feature type="transmembrane region" description="Helical" evidence="2">
    <location>
        <begin position="598"/>
        <end position="616"/>
    </location>
</feature>
<keyword evidence="4" id="KW-1185">Reference proteome</keyword>